<reference evidence="2" key="1">
    <citation type="submission" date="2023-07" db="EMBL/GenBank/DDBJ databases">
        <title>Black Yeasts Isolated from many extreme environments.</title>
        <authorList>
            <person name="Coleine C."/>
            <person name="Stajich J.E."/>
            <person name="Selbmann L."/>
        </authorList>
    </citation>
    <scope>NUCLEOTIDE SEQUENCE</scope>
    <source>
        <strain evidence="2">CCFEE 5485</strain>
    </source>
</reference>
<accession>A0AAE0TNW9</accession>
<protein>
    <submittedName>
        <fullName evidence="2">Uncharacterized protein</fullName>
    </submittedName>
</protein>
<name>A0AAE0TNW9_9PEZI</name>
<sequence>MVITCEFPRSSVFNITIRVTRPRGSSIPASIGGSQALKQHIAELARETGKHWPLLTPPTDTDPPPPPYTAMAMSNSFFASPPIGAIRRNQPDTYFANAHYAGAPANGDRTTGSMPFTPNASIPPTPGSLAGRKRSRGNVFEDEEEEVEIGDGSVSTALDGSGEDATAVAMHSDAWAEEQAARPPFNLRHVKRPSVSSRKSQRKDVSSSASDDILGQLVMPPQMREATAEPLIDEATRVLGISWARMDSTEALQINKAAYSKWIQNHYPSLIGVVVWFENSALPGYLVEARNTYSSQQGFYIFSHELTEARLVTTEPAQLMPRLKLLPALHLAAPGGHIRAVEDPVVAAQIEQNMVQNSAAAMRNLHLSNGVRDGMADESAVAASEPNGICAAHSMELD</sequence>
<comment type="caution">
    <text evidence="2">The sequence shown here is derived from an EMBL/GenBank/DDBJ whole genome shotgun (WGS) entry which is preliminary data.</text>
</comment>
<evidence type="ECO:0000313" key="3">
    <source>
        <dbReference type="Proteomes" id="UP001274830"/>
    </source>
</evidence>
<dbReference type="AlphaFoldDB" id="A0AAE0TNW9"/>
<dbReference type="Proteomes" id="UP001274830">
    <property type="component" value="Unassembled WGS sequence"/>
</dbReference>
<organism evidence="2 3">
    <name type="scientific">Recurvomyces mirabilis</name>
    <dbReference type="NCBI Taxonomy" id="574656"/>
    <lineage>
        <taxon>Eukaryota</taxon>
        <taxon>Fungi</taxon>
        <taxon>Dikarya</taxon>
        <taxon>Ascomycota</taxon>
        <taxon>Pezizomycotina</taxon>
        <taxon>Dothideomycetes</taxon>
        <taxon>Dothideomycetidae</taxon>
        <taxon>Mycosphaerellales</taxon>
        <taxon>Teratosphaeriaceae</taxon>
        <taxon>Recurvomyces</taxon>
    </lineage>
</organism>
<feature type="region of interest" description="Disordered" evidence="1">
    <location>
        <begin position="138"/>
        <end position="158"/>
    </location>
</feature>
<evidence type="ECO:0000256" key="1">
    <source>
        <dbReference type="SAM" id="MobiDB-lite"/>
    </source>
</evidence>
<feature type="region of interest" description="Disordered" evidence="1">
    <location>
        <begin position="179"/>
        <end position="215"/>
    </location>
</feature>
<dbReference type="EMBL" id="JAUTXT010000059">
    <property type="protein sequence ID" value="KAK3670295.1"/>
    <property type="molecule type" value="Genomic_DNA"/>
</dbReference>
<gene>
    <name evidence="2" type="ORF">LTR78_009849</name>
</gene>
<feature type="compositionally biased region" description="Acidic residues" evidence="1">
    <location>
        <begin position="140"/>
        <end position="149"/>
    </location>
</feature>
<evidence type="ECO:0000313" key="2">
    <source>
        <dbReference type="EMBL" id="KAK3670295.1"/>
    </source>
</evidence>
<proteinExistence type="predicted"/>
<keyword evidence="3" id="KW-1185">Reference proteome</keyword>